<feature type="domain" description="Zn(2)-C6 fungal-type" evidence="2">
    <location>
        <begin position="10"/>
        <end position="38"/>
    </location>
</feature>
<evidence type="ECO:0000256" key="1">
    <source>
        <dbReference type="ARBA" id="ARBA00023242"/>
    </source>
</evidence>
<dbReference type="InterPro" id="IPR036864">
    <property type="entry name" value="Zn2-C6_fun-type_DNA-bd_sf"/>
</dbReference>
<gene>
    <name evidence="3" type="ORF">BP6252_11856</name>
</gene>
<keyword evidence="4" id="KW-1185">Reference proteome</keyword>
<dbReference type="EMBL" id="PDLM01000014">
    <property type="protein sequence ID" value="RDW62423.1"/>
    <property type="molecule type" value="Genomic_DNA"/>
</dbReference>
<protein>
    <recommendedName>
        <fullName evidence="2">Zn(2)-C6 fungal-type domain-containing protein</fullName>
    </recommendedName>
</protein>
<dbReference type="PANTHER" id="PTHR38791">
    <property type="entry name" value="ZN(II)2CYS6 TRANSCRIPTION FACTOR (EUROFUNG)-RELATED-RELATED"/>
    <property type="match status" value="1"/>
</dbReference>
<proteinExistence type="predicted"/>
<reference evidence="3 4" key="1">
    <citation type="journal article" date="2018" name="IMA Fungus">
        <title>IMA Genome-F 9: Draft genome sequence of Annulohypoxylon stygium, Aspergillus mulundensis, Berkeleyomyces basicola (syn. Thielaviopsis basicola), Ceratocystis smalleyi, two Cercospora beticola strains, Coleophoma cylindrospora, Fusarium fracticaudum, Phialophora cf. hyalina, and Morchella septimelata.</title>
        <authorList>
            <person name="Wingfield B.D."/>
            <person name="Bills G.F."/>
            <person name="Dong Y."/>
            <person name="Huang W."/>
            <person name="Nel W.J."/>
            <person name="Swalarsk-Parry B.S."/>
            <person name="Vaghefi N."/>
            <person name="Wilken P.M."/>
            <person name="An Z."/>
            <person name="de Beer Z.W."/>
            <person name="De Vos L."/>
            <person name="Chen L."/>
            <person name="Duong T.A."/>
            <person name="Gao Y."/>
            <person name="Hammerbacher A."/>
            <person name="Kikkert J.R."/>
            <person name="Li Y."/>
            <person name="Li H."/>
            <person name="Li K."/>
            <person name="Li Q."/>
            <person name="Liu X."/>
            <person name="Ma X."/>
            <person name="Naidoo K."/>
            <person name="Pethybridge S.J."/>
            <person name="Sun J."/>
            <person name="Steenkamp E.T."/>
            <person name="van der Nest M.A."/>
            <person name="van Wyk S."/>
            <person name="Wingfield M.J."/>
            <person name="Xiong C."/>
            <person name="Yue Q."/>
            <person name="Zhang X."/>
        </authorList>
    </citation>
    <scope>NUCLEOTIDE SEQUENCE [LARGE SCALE GENOMIC DNA]</scope>
    <source>
        <strain evidence="3 4">BP6252</strain>
    </source>
</reference>
<evidence type="ECO:0000259" key="2">
    <source>
        <dbReference type="PROSITE" id="PS50048"/>
    </source>
</evidence>
<dbReference type="PROSITE" id="PS00463">
    <property type="entry name" value="ZN2_CY6_FUNGAL_1"/>
    <property type="match status" value="1"/>
</dbReference>
<accession>A0A3D8QKR5</accession>
<dbReference type="GO" id="GO:0000981">
    <property type="term" value="F:DNA-binding transcription factor activity, RNA polymerase II-specific"/>
    <property type="evidence" value="ECO:0007669"/>
    <property type="project" value="InterPro"/>
</dbReference>
<keyword evidence="1" id="KW-0539">Nucleus</keyword>
<name>A0A3D8QKR5_9HELO</name>
<dbReference type="InterPro" id="IPR021858">
    <property type="entry name" value="Fun_TF"/>
</dbReference>
<dbReference type="GO" id="GO:0008270">
    <property type="term" value="F:zinc ion binding"/>
    <property type="evidence" value="ECO:0007669"/>
    <property type="project" value="InterPro"/>
</dbReference>
<dbReference type="STRING" id="1849047.A0A3D8QKR5"/>
<dbReference type="Pfam" id="PF11951">
    <property type="entry name" value="Fungal_trans_2"/>
    <property type="match status" value="1"/>
</dbReference>
<dbReference type="InterPro" id="IPR053175">
    <property type="entry name" value="DHMBA_Reg_Transcription_Factor"/>
</dbReference>
<dbReference type="Proteomes" id="UP000256645">
    <property type="component" value="Unassembled WGS sequence"/>
</dbReference>
<organism evidence="3 4">
    <name type="scientific">Coleophoma cylindrospora</name>
    <dbReference type="NCBI Taxonomy" id="1849047"/>
    <lineage>
        <taxon>Eukaryota</taxon>
        <taxon>Fungi</taxon>
        <taxon>Dikarya</taxon>
        <taxon>Ascomycota</taxon>
        <taxon>Pezizomycotina</taxon>
        <taxon>Leotiomycetes</taxon>
        <taxon>Helotiales</taxon>
        <taxon>Dermateaceae</taxon>
        <taxon>Coleophoma</taxon>
    </lineage>
</organism>
<sequence length="556" mass="62274">MVTTTKPLVGCGTCRERHIKCDKELPRCHQCVKTRRQCPGYRDVKVYSALTKRDVRGPKMDSWKYQKLDLDPSYCQSFRPQKKPMLFYNNPTTPLESQVVCFFIDNFVLKPTAGSSRSFMEFILPALLNETSLSSTTSPLAAAVFAVALAFFGNCKSKSLRSTASTHYVLAIHQLNKALQDPDRAFEDETLAAILIMALFEVLTGSAAQPNGWSSHANGATALVQMREQKKSLSPFGRILHVMARGQMTVNCLMTSTSPQIGVDWWMQFGSKDDLPALVARFSLEVAQVHADATQIFGAAKGVRYHRRDVKQLLDAAQALELEFTKWEDSLTAIWRFNTVAWIDRCEVEDLETSNVFPGKVDEYVDISIAMAWNSMRASRIILCGDIIRCSAWLHAPALDYQVAPECSAAIRHSKEMIEDIIASVPLFLGYGSRSGSFGNWGSSLQSLHQKSAMGLFITWPLFITTVSDFCTDEQKLWSRKRLHYLATEKGIHQASLYSTLDIRLPSLLIHRDRKAEAVGRDLANSQCLETAMEGLDAKQQSKTVHVVIRDLLGLR</sequence>
<dbReference type="PANTHER" id="PTHR38791:SF13">
    <property type="entry name" value="ZN(2)-C6 FUNGAL-TYPE DOMAIN-CONTAINING PROTEIN"/>
    <property type="match status" value="1"/>
</dbReference>
<dbReference type="AlphaFoldDB" id="A0A3D8QKR5"/>
<comment type="caution">
    <text evidence="3">The sequence shown here is derived from an EMBL/GenBank/DDBJ whole genome shotgun (WGS) entry which is preliminary data.</text>
</comment>
<dbReference type="OrthoDB" id="4314040at2759"/>
<dbReference type="SMART" id="SM00066">
    <property type="entry name" value="GAL4"/>
    <property type="match status" value="1"/>
</dbReference>
<dbReference type="SUPFAM" id="SSF57701">
    <property type="entry name" value="Zn2/Cys6 DNA-binding domain"/>
    <property type="match status" value="1"/>
</dbReference>
<evidence type="ECO:0000313" key="3">
    <source>
        <dbReference type="EMBL" id="RDW62423.1"/>
    </source>
</evidence>
<dbReference type="PROSITE" id="PS50048">
    <property type="entry name" value="ZN2_CY6_FUNGAL_2"/>
    <property type="match status" value="1"/>
</dbReference>
<evidence type="ECO:0000313" key="4">
    <source>
        <dbReference type="Proteomes" id="UP000256645"/>
    </source>
</evidence>
<dbReference type="CDD" id="cd00067">
    <property type="entry name" value="GAL4"/>
    <property type="match status" value="1"/>
</dbReference>
<dbReference type="Gene3D" id="4.10.240.10">
    <property type="entry name" value="Zn(2)-C6 fungal-type DNA-binding domain"/>
    <property type="match status" value="1"/>
</dbReference>
<dbReference type="InterPro" id="IPR001138">
    <property type="entry name" value="Zn2Cys6_DnaBD"/>
</dbReference>
<dbReference type="Pfam" id="PF00172">
    <property type="entry name" value="Zn_clus"/>
    <property type="match status" value="1"/>
</dbReference>